<dbReference type="Proteomes" id="UP000284267">
    <property type="component" value="Unassembled WGS sequence"/>
</dbReference>
<dbReference type="GO" id="GO:0009100">
    <property type="term" value="P:glycoprotein metabolic process"/>
    <property type="evidence" value="ECO:0007669"/>
    <property type="project" value="UniProtKB-ARBA"/>
</dbReference>
<dbReference type="InterPro" id="IPR052942">
    <property type="entry name" value="LPS_cholinephosphotransferase"/>
</dbReference>
<dbReference type="Proteomes" id="UP000265808">
    <property type="component" value="Unassembled WGS sequence"/>
</dbReference>
<organism evidence="2 4">
    <name type="scientific">Blautia obeum</name>
    <dbReference type="NCBI Taxonomy" id="40520"/>
    <lineage>
        <taxon>Bacteria</taxon>
        <taxon>Bacillati</taxon>
        <taxon>Bacillota</taxon>
        <taxon>Clostridia</taxon>
        <taxon>Lachnospirales</taxon>
        <taxon>Lachnospiraceae</taxon>
        <taxon>Blautia</taxon>
    </lineage>
</organism>
<dbReference type="AlphaFoldDB" id="A0A454HI69"/>
<evidence type="ECO:0000313" key="2">
    <source>
        <dbReference type="EMBL" id="RHC07667.1"/>
    </source>
</evidence>
<name>A0A454HI69_9FIRM</name>
<proteinExistence type="predicted"/>
<dbReference type="Pfam" id="PF04991">
    <property type="entry name" value="LicD"/>
    <property type="match status" value="1"/>
</dbReference>
<evidence type="ECO:0000313" key="3">
    <source>
        <dbReference type="EMBL" id="RHK94994.1"/>
    </source>
</evidence>
<reference evidence="4 5" key="1">
    <citation type="submission" date="2018-08" db="EMBL/GenBank/DDBJ databases">
        <title>A genome reference for cultivated species of the human gut microbiota.</title>
        <authorList>
            <person name="Zou Y."/>
            <person name="Xue W."/>
            <person name="Luo G."/>
        </authorList>
    </citation>
    <scope>NUCLEOTIDE SEQUENCE [LARGE SCALE GENOMIC DNA]</scope>
    <source>
        <strain evidence="3 5">AF39-4</strain>
        <strain evidence="2 4">AM37-4AC</strain>
    </source>
</reference>
<evidence type="ECO:0000313" key="5">
    <source>
        <dbReference type="Proteomes" id="UP000284267"/>
    </source>
</evidence>
<dbReference type="EMBL" id="QSHL01000004">
    <property type="protein sequence ID" value="RHC07667.1"/>
    <property type="molecule type" value="Genomic_DNA"/>
</dbReference>
<sequence length="266" mass="31258">MRKLENLEVKSCVFNILCEFADFCDQHGLRYYLSGGTLLGAVRHKGFIPWDDDIDLLMPRPDFDKLHELLKKENIRPYYKLISLQMGNSFWPFAKVIDTRTHVKNEYSNVDQHLWIDIFPMDGLPDDKQESDVLLSKAEPLKKWINRCSANIGKGKSFGRRIIKIPMILLLQIYTPERFGRKLDKLAHQYEFDKQEYVGGVAWSLGPKERMKKKDYLPYSDVEFCGKKFHAPACWEFYLTQIYGDYMKLPPKSQQINHGFDAYIDE</sequence>
<gene>
    <name evidence="3" type="ORF">DW040_09600</name>
    <name evidence="2" type="ORF">DW859_08410</name>
</gene>
<accession>A0A454HI69</accession>
<comment type="caution">
    <text evidence="2">The sequence shown here is derived from an EMBL/GenBank/DDBJ whole genome shotgun (WGS) entry which is preliminary data.</text>
</comment>
<dbReference type="PANTHER" id="PTHR43404">
    <property type="entry name" value="LIPOPOLYSACCHARIDE CHOLINEPHOSPHOTRANSFERASE LICD"/>
    <property type="match status" value="1"/>
</dbReference>
<evidence type="ECO:0000259" key="1">
    <source>
        <dbReference type="Pfam" id="PF04991"/>
    </source>
</evidence>
<feature type="domain" description="LicD/FKTN/FKRP nucleotidyltransferase" evidence="1">
    <location>
        <begin position="24"/>
        <end position="244"/>
    </location>
</feature>
<evidence type="ECO:0000313" key="4">
    <source>
        <dbReference type="Proteomes" id="UP000265808"/>
    </source>
</evidence>
<dbReference type="EMBL" id="QROE01000004">
    <property type="protein sequence ID" value="RHK94994.1"/>
    <property type="molecule type" value="Genomic_DNA"/>
</dbReference>
<dbReference type="RefSeq" id="WP_117997517.1">
    <property type="nucleotide sequence ID" value="NZ_CABJDZ010000004.1"/>
</dbReference>
<protein>
    <submittedName>
        <fullName evidence="2">LicD family protein</fullName>
    </submittedName>
</protein>
<dbReference type="InterPro" id="IPR007074">
    <property type="entry name" value="LicD/FKTN/FKRP_NTP_transf"/>
</dbReference>
<dbReference type="PANTHER" id="PTHR43404:SF2">
    <property type="entry name" value="LIPOPOLYSACCHARIDE CHOLINEPHOSPHOTRANSFERASE LICD"/>
    <property type="match status" value="1"/>
</dbReference>